<keyword evidence="2" id="KW-1133">Transmembrane helix</keyword>
<comment type="caution">
    <text evidence="3">The sequence shown here is derived from an EMBL/GenBank/DDBJ whole genome shotgun (WGS) entry which is preliminary data.</text>
</comment>
<proteinExistence type="predicted"/>
<dbReference type="Proteomes" id="UP000226431">
    <property type="component" value="Unassembled WGS sequence"/>
</dbReference>
<accession>A0A2C5Z1Q2</accession>
<evidence type="ECO:0000313" key="3">
    <source>
        <dbReference type="EMBL" id="PHH73274.1"/>
    </source>
</evidence>
<feature type="transmembrane region" description="Helical" evidence="2">
    <location>
        <begin position="48"/>
        <end position="66"/>
    </location>
</feature>
<keyword evidence="4" id="KW-1185">Reference proteome</keyword>
<evidence type="ECO:0000256" key="1">
    <source>
        <dbReference type="SAM" id="MobiDB-lite"/>
    </source>
</evidence>
<dbReference type="AlphaFoldDB" id="A0A2C5Z1Q2"/>
<feature type="region of interest" description="Disordered" evidence="1">
    <location>
        <begin position="15"/>
        <end position="36"/>
    </location>
</feature>
<gene>
    <name evidence="3" type="ORF">CDD80_3918</name>
</gene>
<keyword evidence="2" id="KW-0812">Transmembrane</keyword>
<organism evidence="3 4">
    <name type="scientific">Ophiocordyceps camponoti-rufipedis</name>
    <dbReference type="NCBI Taxonomy" id="2004952"/>
    <lineage>
        <taxon>Eukaryota</taxon>
        <taxon>Fungi</taxon>
        <taxon>Dikarya</taxon>
        <taxon>Ascomycota</taxon>
        <taxon>Pezizomycotina</taxon>
        <taxon>Sordariomycetes</taxon>
        <taxon>Hypocreomycetidae</taxon>
        <taxon>Hypocreales</taxon>
        <taxon>Ophiocordycipitaceae</taxon>
        <taxon>Ophiocordyceps</taxon>
    </lineage>
</organism>
<evidence type="ECO:0000313" key="4">
    <source>
        <dbReference type="Proteomes" id="UP000226431"/>
    </source>
</evidence>
<protein>
    <submittedName>
        <fullName evidence="3">Uncharacterized protein</fullName>
    </submittedName>
</protein>
<dbReference type="OrthoDB" id="10374508at2759"/>
<name>A0A2C5Z1Q2_9HYPO</name>
<evidence type="ECO:0000256" key="2">
    <source>
        <dbReference type="SAM" id="Phobius"/>
    </source>
</evidence>
<dbReference type="EMBL" id="NJES01000355">
    <property type="protein sequence ID" value="PHH73274.1"/>
    <property type="molecule type" value="Genomic_DNA"/>
</dbReference>
<reference evidence="3 4" key="1">
    <citation type="submission" date="2017-06" db="EMBL/GenBank/DDBJ databases">
        <title>Ant-infecting Ophiocordyceps genomes reveal a high diversity of potential behavioral manipulation genes and a possible major role for enterotoxins.</title>
        <authorList>
            <person name="De Bekker C."/>
            <person name="Evans H.C."/>
            <person name="Brachmann A."/>
            <person name="Hughes D.P."/>
        </authorList>
    </citation>
    <scope>NUCLEOTIDE SEQUENCE [LARGE SCALE GENOMIC DNA]</scope>
    <source>
        <strain evidence="3 4">Map16</strain>
    </source>
</reference>
<sequence length="91" mass="9702">MSALRLASRPIATLHPRRLPPMPRFYSEAPRTQNPPAQATAVKSQRSVVAISAIGVGLGACFFFLLSRPGKAGEVIAGPRPGADLAEQRPR</sequence>
<keyword evidence="2" id="KW-0472">Membrane</keyword>